<reference evidence="1 2" key="1">
    <citation type="journal article" date="2015" name="Genome Announc.">
        <title>Complete genome sequences for 35 biothreat assay-relevant bacillus species.</title>
        <authorList>
            <person name="Johnson S.L."/>
            <person name="Daligault H.E."/>
            <person name="Davenport K.W."/>
            <person name="Jaissle J."/>
            <person name="Frey K.G."/>
            <person name="Ladner J.T."/>
            <person name="Broomall S.M."/>
            <person name="Bishop-Lilly K.A."/>
            <person name="Bruce D.C."/>
            <person name="Gibbons H.S."/>
            <person name="Coyne S.R."/>
            <person name="Lo C.C."/>
            <person name="Meincke L."/>
            <person name="Munk A.C."/>
            <person name="Koroleva G.I."/>
            <person name="Rosenzweig C.N."/>
            <person name="Palacios G.F."/>
            <person name="Redden C.L."/>
            <person name="Minogue T.D."/>
            <person name="Chain P.S."/>
        </authorList>
    </citation>
    <scope>NUCLEOTIDE SEQUENCE [LARGE SCALE GENOMIC DNA]</scope>
    <source>
        <strain evidence="2">ATCC 14581 / DSM 32 / JCM 2506 / NBRC 15308 / NCIMB 9376 / NCTC 10342 / NRRL B-14308 / VKM B-512</strain>
    </source>
</reference>
<dbReference type="EMBL" id="CP009920">
    <property type="protein sequence ID" value="AJI22709.1"/>
    <property type="molecule type" value="Genomic_DNA"/>
</dbReference>
<dbReference type="Proteomes" id="UP000031829">
    <property type="component" value="Chromosome"/>
</dbReference>
<accession>A0A0B6AS73</accession>
<dbReference type="GeneID" id="93646195"/>
<dbReference type="AlphaFoldDB" id="A0A0B6AS73"/>
<gene>
    <name evidence="1" type="ORF">BG04_33</name>
</gene>
<name>A0A0B6AS73_PRIM2</name>
<proteinExistence type="predicted"/>
<evidence type="ECO:0000313" key="2">
    <source>
        <dbReference type="Proteomes" id="UP000031829"/>
    </source>
</evidence>
<sequence>MWKDNKQALTDFVSEDRFELNLYLTYLLDQISYDTSKQSPFLRKPNETTS</sequence>
<organism evidence="1 2">
    <name type="scientific">Priestia megaterium (strain ATCC 14581 / DSM 32 / CCUG 1817 / JCM 2506 / NBRC 15308 / NCIMB 9376 / NCTC 10342 / NRRL B-14308 / VKM B-512 / Ford 19)</name>
    <name type="common">Bacillus megaterium</name>
    <dbReference type="NCBI Taxonomy" id="1348623"/>
    <lineage>
        <taxon>Bacteria</taxon>
        <taxon>Bacillati</taxon>
        <taxon>Bacillota</taxon>
        <taxon>Bacilli</taxon>
        <taxon>Bacillales</taxon>
        <taxon>Bacillaceae</taxon>
        <taxon>Priestia</taxon>
    </lineage>
</organism>
<protein>
    <submittedName>
        <fullName evidence="1">Uncharacterized protein</fullName>
    </submittedName>
</protein>
<dbReference type="HOGENOM" id="CLU_3114624_0_0_9"/>
<dbReference type="RefSeq" id="WP_013057796.1">
    <property type="nucleotide sequence ID" value="NZ_BCVB01000006.1"/>
</dbReference>
<evidence type="ECO:0000313" key="1">
    <source>
        <dbReference type="EMBL" id="AJI22709.1"/>
    </source>
</evidence>
<dbReference type="KEGG" id="bmeg:BG04_33"/>